<evidence type="ECO:0000313" key="2">
    <source>
        <dbReference type="Proteomes" id="UP001357485"/>
    </source>
</evidence>
<gene>
    <name evidence="1" type="ORF">LTR16_010172</name>
</gene>
<dbReference type="EMBL" id="JAVRRA010019238">
    <property type="protein sequence ID" value="KAK5182805.1"/>
    <property type="molecule type" value="Genomic_DNA"/>
</dbReference>
<name>A0ABR0LJ53_9PEZI</name>
<dbReference type="Proteomes" id="UP001357485">
    <property type="component" value="Unassembled WGS sequence"/>
</dbReference>
<proteinExistence type="predicted"/>
<reference evidence="1 2" key="1">
    <citation type="submission" date="2023-08" db="EMBL/GenBank/DDBJ databases">
        <title>Black Yeasts Isolated from many extreme environments.</title>
        <authorList>
            <person name="Coleine C."/>
            <person name="Stajich J.E."/>
            <person name="Selbmann L."/>
        </authorList>
    </citation>
    <scope>NUCLEOTIDE SEQUENCE [LARGE SCALE GENOMIC DNA]</scope>
    <source>
        <strain evidence="1 2">CCFEE 536</strain>
    </source>
</reference>
<evidence type="ECO:0000313" key="1">
    <source>
        <dbReference type="EMBL" id="KAK5182805.1"/>
    </source>
</evidence>
<feature type="non-terminal residue" evidence="1">
    <location>
        <position position="1"/>
    </location>
</feature>
<protein>
    <submittedName>
        <fullName evidence="1">Uncharacterized protein</fullName>
    </submittedName>
</protein>
<feature type="non-terminal residue" evidence="1">
    <location>
        <position position="54"/>
    </location>
</feature>
<accession>A0ABR0LJ53</accession>
<sequence>RRRVRLHRLWDAVHARDAGEVVETRTRNARLAYRLLELDRRHWLHAQSGFWIRY</sequence>
<organism evidence="1 2">
    <name type="scientific">Cryomyces antarcticus</name>
    <dbReference type="NCBI Taxonomy" id="329879"/>
    <lineage>
        <taxon>Eukaryota</taxon>
        <taxon>Fungi</taxon>
        <taxon>Dikarya</taxon>
        <taxon>Ascomycota</taxon>
        <taxon>Pezizomycotina</taxon>
        <taxon>Dothideomycetes</taxon>
        <taxon>Dothideomycetes incertae sedis</taxon>
        <taxon>Cryomyces</taxon>
    </lineage>
</organism>
<comment type="caution">
    <text evidence="1">The sequence shown here is derived from an EMBL/GenBank/DDBJ whole genome shotgun (WGS) entry which is preliminary data.</text>
</comment>
<keyword evidence="2" id="KW-1185">Reference proteome</keyword>